<gene>
    <name evidence="1" type="ORF">EVOR1521_LOCUS6460</name>
</gene>
<organism evidence="1 2">
    <name type="scientific">Effrenium voratum</name>
    <dbReference type="NCBI Taxonomy" id="2562239"/>
    <lineage>
        <taxon>Eukaryota</taxon>
        <taxon>Sar</taxon>
        <taxon>Alveolata</taxon>
        <taxon>Dinophyceae</taxon>
        <taxon>Suessiales</taxon>
        <taxon>Symbiodiniaceae</taxon>
        <taxon>Effrenium</taxon>
    </lineage>
</organism>
<name>A0AA36I098_9DINO</name>
<evidence type="ECO:0000313" key="2">
    <source>
        <dbReference type="Proteomes" id="UP001178507"/>
    </source>
</evidence>
<dbReference type="Proteomes" id="UP001178507">
    <property type="component" value="Unassembled WGS sequence"/>
</dbReference>
<reference evidence="1" key="1">
    <citation type="submission" date="2023-08" db="EMBL/GenBank/DDBJ databases">
        <authorList>
            <person name="Chen Y."/>
            <person name="Shah S."/>
            <person name="Dougan E. K."/>
            <person name="Thang M."/>
            <person name="Chan C."/>
        </authorList>
    </citation>
    <scope>NUCLEOTIDE SEQUENCE</scope>
</reference>
<comment type="caution">
    <text evidence="1">The sequence shown here is derived from an EMBL/GenBank/DDBJ whole genome shotgun (WGS) entry which is preliminary data.</text>
</comment>
<dbReference type="EMBL" id="CAUJNA010000484">
    <property type="protein sequence ID" value="CAJ1377739.1"/>
    <property type="molecule type" value="Genomic_DNA"/>
</dbReference>
<proteinExistence type="predicted"/>
<protein>
    <submittedName>
        <fullName evidence="1">Uncharacterized protein</fullName>
    </submittedName>
</protein>
<sequence>MAVLRILQIGRKGITDPTFGRRVVYDSERLVQSWENFLDSLGFPKASPIRQHAAGPMPRVPKVRQLFSREDLDEQFQGLYDALCNGSVFGKGHFERFSRGIRGHVHVLLDKKTKISLLPPTSEDLRWISQGFEGAFEERPLDRQSFPSIAKLVLLRRVVRTLIEYVGIEQLKAGVAAPLVVDLAVEIAGRAPFRLHTVAPCSAPSLKSGERLDLIAE</sequence>
<dbReference type="AlphaFoldDB" id="A0AA36I098"/>
<evidence type="ECO:0000313" key="1">
    <source>
        <dbReference type="EMBL" id="CAJ1377739.1"/>
    </source>
</evidence>
<keyword evidence="2" id="KW-1185">Reference proteome</keyword>
<accession>A0AA36I098</accession>